<keyword evidence="8 16" id="KW-0547">Nucleotide-binding</keyword>
<dbReference type="Pfam" id="PF07714">
    <property type="entry name" value="PK_Tyr_Ser-Thr"/>
    <property type="match status" value="1"/>
</dbReference>
<dbReference type="Gene3D" id="3.30.200.20">
    <property type="entry name" value="Phosphorylase Kinase, domain 1"/>
    <property type="match status" value="1"/>
</dbReference>
<dbReference type="GO" id="GO:0004709">
    <property type="term" value="F:MAP kinase kinase kinase activity"/>
    <property type="evidence" value="ECO:0007669"/>
    <property type="project" value="UniProtKB-EC"/>
</dbReference>
<feature type="coiled-coil region" evidence="17">
    <location>
        <begin position="425"/>
        <end position="496"/>
    </location>
</feature>
<dbReference type="GO" id="GO:0043410">
    <property type="term" value="P:positive regulation of MAPK cascade"/>
    <property type="evidence" value="ECO:0007669"/>
    <property type="project" value="UniProtKB-ARBA"/>
</dbReference>
<keyword evidence="10 16" id="KW-0067">ATP-binding</keyword>
<protein>
    <recommendedName>
        <fullName evidence="4">Mitogen-activated protein kinase kinase kinase 7</fullName>
        <ecNumber evidence="3">2.7.11.25</ecNumber>
    </recommendedName>
</protein>
<evidence type="ECO:0000256" key="8">
    <source>
        <dbReference type="ARBA" id="ARBA00022741"/>
    </source>
</evidence>
<evidence type="ECO:0000256" key="14">
    <source>
        <dbReference type="PIRSR" id="PIRSR000615-1"/>
    </source>
</evidence>
<dbReference type="GO" id="GO:0006955">
    <property type="term" value="P:immune response"/>
    <property type="evidence" value="ECO:0007669"/>
    <property type="project" value="TreeGrafter"/>
</dbReference>
<dbReference type="PANTHER" id="PTHR46716">
    <property type="entry name" value="MITOGEN-ACTIVATED PROTEIN KINASE KINASE KINASE 7"/>
    <property type="match status" value="1"/>
</dbReference>
<evidence type="ECO:0000313" key="20">
    <source>
        <dbReference type="EMBL" id="KAK7583722.1"/>
    </source>
</evidence>
<organism evidence="20 21">
    <name type="scientific">Parthenolecanium corni</name>
    <dbReference type="NCBI Taxonomy" id="536013"/>
    <lineage>
        <taxon>Eukaryota</taxon>
        <taxon>Metazoa</taxon>
        <taxon>Ecdysozoa</taxon>
        <taxon>Arthropoda</taxon>
        <taxon>Hexapoda</taxon>
        <taxon>Insecta</taxon>
        <taxon>Pterygota</taxon>
        <taxon>Neoptera</taxon>
        <taxon>Paraneoptera</taxon>
        <taxon>Hemiptera</taxon>
        <taxon>Sternorrhyncha</taxon>
        <taxon>Coccoidea</taxon>
        <taxon>Coccidae</taxon>
        <taxon>Parthenolecanium</taxon>
    </lineage>
</organism>
<dbReference type="FunFam" id="1.10.510.10:FF:000143">
    <property type="entry name" value="Mitogen-activated protein kinase kinase kinase 7"/>
    <property type="match status" value="1"/>
</dbReference>
<feature type="compositionally biased region" description="Basic and acidic residues" evidence="18">
    <location>
        <begin position="312"/>
        <end position="326"/>
    </location>
</feature>
<dbReference type="InterPro" id="IPR017441">
    <property type="entry name" value="Protein_kinase_ATP_BS"/>
</dbReference>
<feature type="binding site" evidence="15">
    <location>
        <position position="159"/>
    </location>
    <ligand>
        <name>Mg(2+)</name>
        <dbReference type="ChEBI" id="CHEBI:18420"/>
    </ligand>
</feature>
<feature type="region of interest" description="Disordered" evidence="18">
    <location>
        <begin position="285"/>
        <end position="333"/>
    </location>
</feature>
<feature type="active site" description="Proton acceptor" evidence="14">
    <location>
        <position position="140"/>
    </location>
</feature>
<dbReference type="InterPro" id="IPR001245">
    <property type="entry name" value="Ser-Thr/Tyr_kinase_cat_dom"/>
</dbReference>
<accession>A0AAN9TQQ9</accession>
<evidence type="ECO:0000256" key="15">
    <source>
        <dbReference type="PIRSR" id="PIRSR000615-3"/>
    </source>
</evidence>
<dbReference type="PROSITE" id="PS00107">
    <property type="entry name" value="PROTEIN_KINASE_ATP"/>
    <property type="match status" value="1"/>
</dbReference>
<dbReference type="GO" id="GO:0019899">
    <property type="term" value="F:enzyme binding"/>
    <property type="evidence" value="ECO:0007669"/>
    <property type="project" value="UniProtKB-ARBA"/>
</dbReference>
<keyword evidence="5" id="KW-0723">Serine/threonine-protein kinase</keyword>
<evidence type="ECO:0000256" key="11">
    <source>
        <dbReference type="ARBA" id="ARBA00022842"/>
    </source>
</evidence>
<comment type="catalytic activity">
    <reaction evidence="13">
        <text>L-seryl-[protein] + ATP = O-phospho-L-seryl-[protein] + ADP + H(+)</text>
        <dbReference type="Rhea" id="RHEA:17989"/>
        <dbReference type="Rhea" id="RHEA-COMP:9863"/>
        <dbReference type="Rhea" id="RHEA-COMP:11604"/>
        <dbReference type="ChEBI" id="CHEBI:15378"/>
        <dbReference type="ChEBI" id="CHEBI:29999"/>
        <dbReference type="ChEBI" id="CHEBI:30616"/>
        <dbReference type="ChEBI" id="CHEBI:83421"/>
        <dbReference type="ChEBI" id="CHEBI:456216"/>
        <dbReference type="EC" id="2.7.11.25"/>
    </reaction>
</comment>
<evidence type="ECO:0000313" key="21">
    <source>
        <dbReference type="Proteomes" id="UP001367676"/>
    </source>
</evidence>
<dbReference type="Proteomes" id="UP001367676">
    <property type="component" value="Unassembled WGS sequence"/>
</dbReference>
<dbReference type="GO" id="GO:0046872">
    <property type="term" value="F:metal ion binding"/>
    <property type="evidence" value="ECO:0007669"/>
    <property type="project" value="UniProtKB-KW"/>
</dbReference>
<dbReference type="PANTHER" id="PTHR46716:SF1">
    <property type="entry name" value="MITOGEN-ACTIVATED PROTEIN KINASE KINASE KINASE 7"/>
    <property type="match status" value="1"/>
</dbReference>
<dbReference type="InterPro" id="IPR008271">
    <property type="entry name" value="Ser/Thr_kinase_AS"/>
</dbReference>
<dbReference type="CDD" id="cd14058">
    <property type="entry name" value="STKc_TAK1"/>
    <property type="match status" value="1"/>
</dbReference>
<evidence type="ECO:0000256" key="12">
    <source>
        <dbReference type="ARBA" id="ARBA00047559"/>
    </source>
</evidence>
<dbReference type="GO" id="GO:0009893">
    <property type="term" value="P:positive regulation of metabolic process"/>
    <property type="evidence" value="ECO:0007669"/>
    <property type="project" value="UniProtKB-ARBA"/>
</dbReference>
<evidence type="ECO:0000256" key="6">
    <source>
        <dbReference type="ARBA" id="ARBA00022679"/>
    </source>
</evidence>
<dbReference type="GO" id="GO:0043123">
    <property type="term" value="P:positive regulation of canonical NF-kappaB signal transduction"/>
    <property type="evidence" value="ECO:0007669"/>
    <property type="project" value="TreeGrafter"/>
</dbReference>
<dbReference type="AlphaFoldDB" id="A0AAN9TQQ9"/>
<proteinExistence type="inferred from homology"/>
<evidence type="ECO:0000256" key="7">
    <source>
        <dbReference type="ARBA" id="ARBA00022723"/>
    </source>
</evidence>
<comment type="cofactor">
    <cofactor evidence="1">
        <name>Mg(2+)</name>
        <dbReference type="ChEBI" id="CHEBI:18420"/>
    </cofactor>
</comment>
<evidence type="ECO:0000256" key="13">
    <source>
        <dbReference type="ARBA" id="ARBA00048329"/>
    </source>
</evidence>
<evidence type="ECO:0000256" key="9">
    <source>
        <dbReference type="ARBA" id="ARBA00022777"/>
    </source>
</evidence>
<keyword evidence="11 15" id="KW-0460">Magnesium</keyword>
<keyword evidence="21" id="KW-1185">Reference proteome</keyword>
<keyword evidence="9" id="KW-0418">Kinase</keyword>
<evidence type="ECO:0000256" key="18">
    <source>
        <dbReference type="SAM" id="MobiDB-lite"/>
    </source>
</evidence>
<dbReference type="EMBL" id="JBBCAQ010000032">
    <property type="protein sequence ID" value="KAK7583722.1"/>
    <property type="molecule type" value="Genomic_DNA"/>
</dbReference>
<comment type="similarity">
    <text evidence="2">Belongs to the protein kinase superfamily. STE Ser/Thr protein kinase family. MAP kinase kinase kinase subfamily.</text>
</comment>
<evidence type="ECO:0000256" key="16">
    <source>
        <dbReference type="PROSITE-ProRule" id="PRU10141"/>
    </source>
</evidence>
<evidence type="ECO:0000259" key="19">
    <source>
        <dbReference type="PROSITE" id="PS50011"/>
    </source>
</evidence>
<dbReference type="InterPro" id="IPR000719">
    <property type="entry name" value="Prot_kinase_dom"/>
</dbReference>
<dbReference type="SMART" id="SM00220">
    <property type="entry name" value="S_TKc"/>
    <property type="match status" value="1"/>
</dbReference>
<evidence type="ECO:0000256" key="10">
    <source>
        <dbReference type="ARBA" id="ARBA00022840"/>
    </source>
</evidence>
<evidence type="ECO:0000256" key="4">
    <source>
        <dbReference type="ARBA" id="ARBA00017660"/>
    </source>
</evidence>
<keyword evidence="7 15" id="KW-0479">Metal-binding</keyword>
<comment type="catalytic activity">
    <reaction evidence="12">
        <text>L-threonyl-[protein] + ATP = O-phospho-L-threonyl-[protein] + ADP + H(+)</text>
        <dbReference type="Rhea" id="RHEA:46608"/>
        <dbReference type="Rhea" id="RHEA-COMP:11060"/>
        <dbReference type="Rhea" id="RHEA-COMP:11605"/>
        <dbReference type="ChEBI" id="CHEBI:15378"/>
        <dbReference type="ChEBI" id="CHEBI:30013"/>
        <dbReference type="ChEBI" id="CHEBI:30616"/>
        <dbReference type="ChEBI" id="CHEBI:61977"/>
        <dbReference type="ChEBI" id="CHEBI:456216"/>
        <dbReference type="EC" id="2.7.11.25"/>
    </reaction>
</comment>
<dbReference type="PRINTS" id="PR00109">
    <property type="entry name" value="TYRKINASE"/>
</dbReference>
<name>A0AAN9TQQ9_9HEMI</name>
<feature type="binding site" evidence="16">
    <location>
        <position position="47"/>
    </location>
    <ligand>
        <name>ATP</name>
        <dbReference type="ChEBI" id="CHEBI:30616"/>
    </ligand>
</feature>
<dbReference type="PROSITE" id="PS50011">
    <property type="entry name" value="PROTEIN_KINASE_DOM"/>
    <property type="match status" value="1"/>
</dbReference>
<evidence type="ECO:0000256" key="17">
    <source>
        <dbReference type="SAM" id="Coils"/>
    </source>
</evidence>
<dbReference type="PROSITE" id="PS00108">
    <property type="entry name" value="PROTEIN_KINASE_ST"/>
    <property type="match status" value="1"/>
</dbReference>
<dbReference type="GO" id="GO:0005524">
    <property type="term" value="F:ATP binding"/>
    <property type="evidence" value="ECO:0007669"/>
    <property type="project" value="UniProtKB-UniRule"/>
</dbReference>
<evidence type="ECO:0000256" key="2">
    <source>
        <dbReference type="ARBA" id="ARBA00006529"/>
    </source>
</evidence>
<gene>
    <name evidence="20" type="ORF">V9T40_004685</name>
</gene>
<dbReference type="GO" id="GO:0007254">
    <property type="term" value="P:JNK cascade"/>
    <property type="evidence" value="ECO:0007669"/>
    <property type="project" value="TreeGrafter"/>
</dbReference>
<evidence type="ECO:0000256" key="5">
    <source>
        <dbReference type="ARBA" id="ARBA00022527"/>
    </source>
</evidence>
<dbReference type="GO" id="GO:0006950">
    <property type="term" value="P:response to stress"/>
    <property type="evidence" value="ECO:0007669"/>
    <property type="project" value="UniProtKB-ARBA"/>
</dbReference>
<dbReference type="Gene3D" id="1.10.510.10">
    <property type="entry name" value="Transferase(Phosphotransferase) domain 1"/>
    <property type="match status" value="1"/>
</dbReference>
<dbReference type="InterPro" id="IPR011009">
    <property type="entry name" value="Kinase-like_dom_sf"/>
</dbReference>
<keyword evidence="6" id="KW-0808">Transferase</keyword>
<dbReference type="EC" id="2.7.11.25" evidence="3"/>
<feature type="domain" description="Protein kinase" evidence="19">
    <location>
        <begin position="20"/>
        <end position="275"/>
    </location>
</feature>
<sequence>MESEETVFQHFVEEINHNEIHQIKIVGKGSFGTVFKAKWRDKFVAAKYIDSAGERKTVTIEIRQMSRVNHPNIIKLYGACTVNPICLIMEYAEGGSLHNVLHGTPVASYNVGHAISWAYQCAQGVAYLHNMKPKALIHRDLKPPNLLLQEDGRILKIGDFGTACDLKTYMTNNKGSAAWMAPEVFEGCSYTEKCDVFSWGIILWQVLTRQKPFNEVGGNAWRIMWWVHQGNRPPPIENCPKPLEDLMTRCWSKNSDERPSMNDIVRIMSSIFRFFPGHDEPLVCSDGSYDSDEEDDDDDHASVDDGSSSDIPDTRCSVERSSHNKLEGASIPTDEKFSQPLVIDPIFESYDHPPELPSSALLPNISDEKTMTEKANVNQDSKKVGGSTQETRDGFEDVYIMLDPRLRPLEPDRTLEESVKIFNEHKQLSKEFFKINNELASMEARQRQLANELSQYESISSSTDEQKERKQLESEKENLLVIYKELKSEIDKFEKSGWVIVPSTSNRPT</sequence>
<evidence type="ECO:0000256" key="1">
    <source>
        <dbReference type="ARBA" id="ARBA00001946"/>
    </source>
</evidence>
<feature type="binding site" evidence="15">
    <location>
        <position position="145"/>
    </location>
    <ligand>
        <name>Mg(2+)</name>
        <dbReference type="ChEBI" id="CHEBI:18420"/>
    </ligand>
</feature>
<dbReference type="SUPFAM" id="SSF56112">
    <property type="entry name" value="Protein kinase-like (PK-like)"/>
    <property type="match status" value="1"/>
</dbReference>
<reference evidence="20 21" key="1">
    <citation type="submission" date="2024-03" db="EMBL/GenBank/DDBJ databases">
        <title>Adaptation during the transition from Ophiocordyceps entomopathogen to insect associate is accompanied by gene loss and intensified selection.</title>
        <authorList>
            <person name="Ward C.M."/>
            <person name="Onetto C.A."/>
            <person name="Borneman A.R."/>
        </authorList>
    </citation>
    <scope>NUCLEOTIDE SEQUENCE [LARGE SCALE GENOMIC DNA]</scope>
    <source>
        <strain evidence="20">AWRI1</strain>
        <tissue evidence="20">Single Adult Female</tissue>
    </source>
</reference>
<feature type="compositionally biased region" description="Acidic residues" evidence="18">
    <location>
        <begin position="289"/>
        <end position="299"/>
    </location>
</feature>
<keyword evidence="17" id="KW-0175">Coiled coil</keyword>
<comment type="caution">
    <text evidence="20">The sequence shown here is derived from an EMBL/GenBank/DDBJ whole genome shotgun (WGS) entry which is preliminary data.</text>
</comment>
<evidence type="ECO:0000256" key="3">
    <source>
        <dbReference type="ARBA" id="ARBA00012406"/>
    </source>
</evidence>